<dbReference type="AlphaFoldDB" id="A0A1I3M0R2"/>
<name>A0A1I3M0R2_9RHOB</name>
<evidence type="ECO:0000259" key="1">
    <source>
        <dbReference type="PROSITE" id="PS50191"/>
    </source>
</evidence>
<organism evidence="3 4">
    <name type="scientific">Albimonas pacifica</name>
    <dbReference type="NCBI Taxonomy" id="1114924"/>
    <lineage>
        <taxon>Bacteria</taxon>
        <taxon>Pseudomonadati</taxon>
        <taxon>Pseudomonadota</taxon>
        <taxon>Alphaproteobacteria</taxon>
        <taxon>Rhodobacterales</taxon>
        <taxon>Paracoccaceae</taxon>
        <taxon>Albimonas</taxon>
    </lineage>
</organism>
<feature type="domain" description="HTH cro/C1-type" evidence="2">
    <location>
        <begin position="12"/>
        <end position="65"/>
    </location>
</feature>
<dbReference type="OrthoDB" id="5446846at2"/>
<protein>
    <submittedName>
        <fullName evidence="3">Transcriptional regulator, contains XRE-family HTH domain</fullName>
    </submittedName>
</protein>
<evidence type="ECO:0000259" key="2">
    <source>
        <dbReference type="PROSITE" id="PS50943"/>
    </source>
</evidence>
<dbReference type="InterPro" id="IPR010982">
    <property type="entry name" value="Lambda_DNA-bd_dom_sf"/>
</dbReference>
<dbReference type="Pfam" id="PF13560">
    <property type="entry name" value="HTH_31"/>
    <property type="match status" value="1"/>
</dbReference>
<evidence type="ECO:0000313" key="4">
    <source>
        <dbReference type="Proteomes" id="UP000199377"/>
    </source>
</evidence>
<dbReference type="CDD" id="cd00093">
    <property type="entry name" value="HTH_XRE"/>
    <property type="match status" value="1"/>
</dbReference>
<dbReference type="EMBL" id="FOQH01000010">
    <property type="protein sequence ID" value="SFI90553.1"/>
    <property type="molecule type" value="Genomic_DNA"/>
</dbReference>
<dbReference type="Proteomes" id="UP000199377">
    <property type="component" value="Unassembled WGS sequence"/>
</dbReference>
<dbReference type="PROSITE" id="PS50191">
    <property type="entry name" value="CRAL_TRIO"/>
    <property type="match status" value="1"/>
</dbReference>
<dbReference type="RefSeq" id="WP_092863699.1">
    <property type="nucleotide sequence ID" value="NZ_FOQH01000010.1"/>
</dbReference>
<dbReference type="InterPro" id="IPR001251">
    <property type="entry name" value="CRAL-TRIO_dom"/>
</dbReference>
<gene>
    <name evidence="3" type="ORF">SAMN05216258_110260</name>
</gene>
<dbReference type="InterPro" id="IPR001387">
    <property type="entry name" value="Cro/C1-type_HTH"/>
</dbReference>
<dbReference type="PROSITE" id="PS50943">
    <property type="entry name" value="HTH_CROC1"/>
    <property type="match status" value="1"/>
</dbReference>
<dbReference type="SUPFAM" id="SSF47413">
    <property type="entry name" value="lambda repressor-like DNA-binding domains"/>
    <property type="match status" value="1"/>
</dbReference>
<proteinExistence type="predicted"/>
<dbReference type="Gene3D" id="1.10.260.40">
    <property type="entry name" value="lambda repressor-like DNA-binding domains"/>
    <property type="match status" value="1"/>
</dbReference>
<reference evidence="3 4" key="1">
    <citation type="submission" date="2016-10" db="EMBL/GenBank/DDBJ databases">
        <authorList>
            <person name="de Groot N.N."/>
        </authorList>
    </citation>
    <scope>NUCLEOTIDE SEQUENCE [LARGE SCALE GENOMIC DNA]</scope>
    <source>
        <strain evidence="3 4">CGMCC 1.11030</strain>
    </source>
</reference>
<dbReference type="STRING" id="1114924.SAMN05216258_110260"/>
<keyword evidence="4" id="KW-1185">Reference proteome</keyword>
<accession>A0A1I3M0R2</accession>
<feature type="domain" description="CRAL-TRIO" evidence="1">
    <location>
        <begin position="1"/>
        <end position="181"/>
    </location>
</feature>
<evidence type="ECO:0000313" key="3">
    <source>
        <dbReference type="EMBL" id="SFI90553.1"/>
    </source>
</evidence>
<dbReference type="SMART" id="SM00530">
    <property type="entry name" value="HTH_XRE"/>
    <property type="match status" value="1"/>
</dbReference>
<sequence length="297" mass="32856">MSLQYEEIGQRLRAFRLGSGLSAEEVAKRIGISRTALYRFEKGEVVKIETLTSLADLLGVSLATLLGVEIEYLSNAVTYFERLRQLEETADRIVVLAGPISFLLASERFAAMLEEILRETVAEDMPGRDKALADIARIIAILAERKEIYARRRPAIVNLISAVDVERMVRSGFAGRTFVREHVIAERRALARAELAHFASIIEAEPIGVQIGLVPGTLPHTGFQIFRAGDRKTLSISPFRLGEQPNVSLGVAMITSTQEAVTLHERVVDELWRRALKGKEAAAHMREIIAAAEGEGR</sequence>
<dbReference type="GO" id="GO:0003677">
    <property type="term" value="F:DNA binding"/>
    <property type="evidence" value="ECO:0007669"/>
    <property type="project" value="InterPro"/>
</dbReference>